<dbReference type="InterPro" id="IPR025591">
    <property type="entry name" value="RloB"/>
</dbReference>
<sequence length="203" mass="24560">MTNNKPNNVSLEIWCEGESENNYFVGLIEEFKNSYGKNIKIKIKTLSKKSYKNVRILIEKESYVDKVMIVIDLDRANHNEEELRNLKRLISIIKKDRKNKFLFLTYYDFEDWLRFHFIDKTKKSKENLYKKFNQENSSEFKSDTKNIYERIKAKGGSIENAENYFKIQELFCNEDFVINEQNKNKIQSNLYNFRELLKIIFKR</sequence>
<gene>
    <name evidence="1" type="ORF">FVD16_02650</name>
</gene>
<comment type="caution">
    <text evidence="1">The sequence shown here is derived from an EMBL/GenBank/DDBJ whole genome shotgun (WGS) entry which is preliminary data.</text>
</comment>
<dbReference type="Pfam" id="PF13707">
    <property type="entry name" value="RloB"/>
    <property type="match status" value="1"/>
</dbReference>
<keyword evidence="2" id="KW-1185">Reference proteome</keyword>
<dbReference type="RefSeq" id="WP_139021822.1">
    <property type="nucleotide sequence ID" value="NZ_CAUWMG010000059.1"/>
</dbReference>
<dbReference type="Proteomes" id="UP000321317">
    <property type="component" value="Unassembled WGS sequence"/>
</dbReference>
<evidence type="ECO:0000313" key="2">
    <source>
        <dbReference type="Proteomes" id="UP000321317"/>
    </source>
</evidence>
<dbReference type="EMBL" id="VRMA01000027">
    <property type="protein sequence ID" value="TXK58677.1"/>
    <property type="molecule type" value="Genomic_DNA"/>
</dbReference>
<name>A0ABY3L323_9BACT</name>
<reference evidence="1 2" key="1">
    <citation type="submission" date="2019-08" db="EMBL/GenBank/DDBJ databases">
        <title>Rapid identification of Enteric Bacteria from Whole Genome Sequences (WGS) using Average Nucleotide Identity (ANI).</title>
        <authorList>
            <person name="Lane C."/>
        </authorList>
    </citation>
    <scope>NUCLEOTIDE SEQUENCE [LARGE SCALE GENOMIC DNA]</scope>
    <source>
        <strain evidence="1 2">D4984</strain>
    </source>
</reference>
<organism evidence="1 2">
    <name type="scientific">Campylobacter helveticus</name>
    <dbReference type="NCBI Taxonomy" id="28898"/>
    <lineage>
        <taxon>Bacteria</taxon>
        <taxon>Pseudomonadati</taxon>
        <taxon>Campylobacterota</taxon>
        <taxon>Epsilonproteobacteria</taxon>
        <taxon>Campylobacterales</taxon>
        <taxon>Campylobacteraceae</taxon>
        <taxon>Campylobacter</taxon>
    </lineage>
</organism>
<proteinExistence type="predicted"/>
<evidence type="ECO:0000313" key="1">
    <source>
        <dbReference type="EMBL" id="TXK58677.1"/>
    </source>
</evidence>
<protein>
    <submittedName>
        <fullName evidence="1">RloB domain-containing protein</fullName>
    </submittedName>
</protein>
<accession>A0ABY3L323</accession>